<evidence type="ECO:0000256" key="1">
    <source>
        <dbReference type="SAM" id="Coils"/>
    </source>
</evidence>
<evidence type="ECO:0000313" key="3">
    <source>
        <dbReference type="EMBL" id="CAD7599719.1"/>
    </source>
</evidence>
<feature type="coiled-coil region" evidence="1">
    <location>
        <begin position="178"/>
        <end position="205"/>
    </location>
</feature>
<proteinExistence type="predicted"/>
<reference evidence="3" key="1">
    <citation type="submission" date="2020-11" db="EMBL/GenBank/DDBJ databases">
        <authorList>
            <person name="Tran Van P."/>
        </authorList>
    </citation>
    <scope>NUCLEOTIDE SEQUENCE</scope>
</reference>
<dbReference type="AlphaFoldDB" id="A0A7R9K3V3"/>
<feature type="region of interest" description="Disordered" evidence="2">
    <location>
        <begin position="1"/>
        <end position="27"/>
    </location>
</feature>
<protein>
    <submittedName>
        <fullName evidence="3">Uncharacterized protein</fullName>
    </submittedName>
</protein>
<feature type="compositionally biased region" description="Basic residues" evidence="2">
    <location>
        <begin position="17"/>
        <end position="27"/>
    </location>
</feature>
<accession>A0A7R9K3V3</accession>
<dbReference type="EMBL" id="OE842347">
    <property type="protein sequence ID" value="CAD7599719.1"/>
    <property type="molecule type" value="Genomic_DNA"/>
</dbReference>
<gene>
    <name evidence="3" type="ORF">TGEB3V08_LOCUS7412</name>
</gene>
<evidence type="ECO:0000256" key="2">
    <source>
        <dbReference type="SAM" id="MobiDB-lite"/>
    </source>
</evidence>
<name>A0A7R9K3V3_TIMGE</name>
<sequence>MASNTSSRLGAMITSGHKTRRPGRKRGRSMVSALTLYEAATLKPLPKNGPVWHSIRDSNLDEIEQCDQHFNDLLKVNGQLVIAYCDIITACSLVQPSEDISRSKHRITLWFSALPFAFYDLFTHHNVLYDLTGPVSEASIRGIKSTKDGLKHYNYQCNTVPFTRDFIKKGRGVHELYLARLNEEKRIVDERKKQEQEDKDKIKNQEKVYPHLCGVRVENHFGKTNLSTFDQDSNFDLPVIGSPIYYKSSALDYAVTEWLCWLCSLLRRDLGSSPCVPLDDVGYDSHDIGIPYMPCSQHSKGNVAHSRSIFQIECAVLAKFISSFLV</sequence>
<keyword evidence="1" id="KW-0175">Coiled coil</keyword>
<organism evidence="3">
    <name type="scientific">Timema genevievae</name>
    <name type="common">Walking stick</name>
    <dbReference type="NCBI Taxonomy" id="629358"/>
    <lineage>
        <taxon>Eukaryota</taxon>
        <taxon>Metazoa</taxon>
        <taxon>Ecdysozoa</taxon>
        <taxon>Arthropoda</taxon>
        <taxon>Hexapoda</taxon>
        <taxon>Insecta</taxon>
        <taxon>Pterygota</taxon>
        <taxon>Neoptera</taxon>
        <taxon>Polyneoptera</taxon>
        <taxon>Phasmatodea</taxon>
        <taxon>Timematodea</taxon>
        <taxon>Timematoidea</taxon>
        <taxon>Timematidae</taxon>
        <taxon>Timema</taxon>
    </lineage>
</organism>